<proteinExistence type="predicted"/>
<keyword evidence="2" id="KW-1185">Reference proteome</keyword>
<dbReference type="EMBL" id="JACIDX010000044">
    <property type="protein sequence ID" value="MBB3957873.1"/>
    <property type="molecule type" value="Genomic_DNA"/>
</dbReference>
<dbReference type="GO" id="GO:0016853">
    <property type="term" value="F:isomerase activity"/>
    <property type="evidence" value="ECO:0007669"/>
    <property type="project" value="UniProtKB-KW"/>
</dbReference>
<feature type="non-terminal residue" evidence="1">
    <location>
        <position position="1"/>
    </location>
</feature>
<name>A0A7W6CJS5_9SPHN</name>
<evidence type="ECO:0000313" key="2">
    <source>
        <dbReference type="Proteomes" id="UP000548867"/>
    </source>
</evidence>
<organism evidence="1 2">
    <name type="scientific">Novosphingobium sediminicola</name>
    <dbReference type="NCBI Taxonomy" id="563162"/>
    <lineage>
        <taxon>Bacteria</taxon>
        <taxon>Pseudomonadati</taxon>
        <taxon>Pseudomonadota</taxon>
        <taxon>Alphaproteobacteria</taxon>
        <taxon>Sphingomonadales</taxon>
        <taxon>Sphingomonadaceae</taxon>
        <taxon>Novosphingobium</taxon>
    </lineage>
</organism>
<dbReference type="AlphaFoldDB" id="A0A7W6CJS5"/>
<protein>
    <submittedName>
        <fullName evidence="1">5-deoxy-D-glucuronate isomerase</fullName>
    </submittedName>
</protein>
<gene>
    <name evidence="1" type="ORF">GGR38_004848</name>
</gene>
<comment type="caution">
    <text evidence="1">The sequence shown here is derived from an EMBL/GenBank/DDBJ whole genome shotgun (WGS) entry which is preliminary data.</text>
</comment>
<keyword evidence="1" id="KW-0413">Isomerase</keyword>
<accession>A0A7W6CJS5</accession>
<dbReference type="Proteomes" id="UP000548867">
    <property type="component" value="Unassembled WGS sequence"/>
</dbReference>
<sequence length="42" mass="4113">TPAGRVIADAQSLDLTIGGAEANVGVALVAMGSHPVNAAIKR</sequence>
<reference evidence="1 2" key="1">
    <citation type="submission" date="2020-08" db="EMBL/GenBank/DDBJ databases">
        <title>Genomic Encyclopedia of Type Strains, Phase IV (KMG-IV): sequencing the most valuable type-strain genomes for metagenomic binning, comparative biology and taxonomic classification.</title>
        <authorList>
            <person name="Goeker M."/>
        </authorList>
    </citation>
    <scope>NUCLEOTIDE SEQUENCE [LARGE SCALE GENOMIC DNA]</scope>
    <source>
        <strain evidence="1 2">DSM 27057</strain>
    </source>
</reference>
<evidence type="ECO:0000313" key="1">
    <source>
        <dbReference type="EMBL" id="MBB3957873.1"/>
    </source>
</evidence>